<reference evidence="3" key="1">
    <citation type="submission" date="2016-10" db="EMBL/GenBank/DDBJ databases">
        <authorList>
            <person name="Varghese N."/>
            <person name="Submissions S."/>
        </authorList>
    </citation>
    <scope>NUCLEOTIDE SEQUENCE [LARGE SCALE GENOMIC DNA]</scope>
    <source>
        <strain evidence="3">IBRC-M 10761</strain>
    </source>
</reference>
<dbReference type="EMBL" id="FNZH01000016">
    <property type="protein sequence ID" value="SEJ80915.1"/>
    <property type="molecule type" value="Genomic_DNA"/>
</dbReference>
<proteinExistence type="predicted"/>
<keyword evidence="1" id="KW-0472">Membrane</keyword>
<dbReference type="STRING" id="1416801.SAMN05192553_1166"/>
<dbReference type="RefSeq" id="WP_092178861.1">
    <property type="nucleotide sequence ID" value="NZ_FNZH01000016.1"/>
</dbReference>
<evidence type="ECO:0000256" key="1">
    <source>
        <dbReference type="SAM" id="Phobius"/>
    </source>
</evidence>
<dbReference type="AlphaFoldDB" id="A0A1H7C5M8"/>
<dbReference type="OrthoDB" id="838278at2"/>
<keyword evidence="1" id="KW-0812">Transmembrane</keyword>
<protein>
    <submittedName>
        <fullName evidence="2">Uncharacterized protein</fullName>
    </submittedName>
</protein>
<feature type="transmembrane region" description="Helical" evidence="1">
    <location>
        <begin position="7"/>
        <end position="27"/>
    </location>
</feature>
<accession>A0A1H7C5M8</accession>
<sequence>MNRKSKFITAIKIVLVLLAVYFGNQWYENRYNAFEKNYVVGELEKTYRIYGQGTSIDFIFDYYGKRNKASNYLGTNKIVSKNYLIEVPIKDIKKSRILWDYPVPDTLKAPFEGWEEIPAFLKKRPREN</sequence>
<gene>
    <name evidence="2" type="ORF">SAMN05192553_1166</name>
</gene>
<evidence type="ECO:0000313" key="3">
    <source>
        <dbReference type="Proteomes" id="UP000199403"/>
    </source>
</evidence>
<dbReference type="Proteomes" id="UP000199403">
    <property type="component" value="Unassembled WGS sequence"/>
</dbReference>
<evidence type="ECO:0000313" key="2">
    <source>
        <dbReference type="EMBL" id="SEJ80915.1"/>
    </source>
</evidence>
<keyword evidence="3" id="KW-1185">Reference proteome</keyword>
<organism evidence="2 3">
    <name type="scientific">Cyclobacterium xiamenense</name>
    <dbReference type="NCBI Taxonomy" id="1297121"/>
    <lineage>
        <taxon>Bacteria</taxon>
        <taxon>Pseudomonadati</taxon>
        <taxon>Bacteroidota</taxon>
        <taxon>Cytophagia</taxon>
        <taxon>Cytophagales</taxon>
        <taxon>Cyclobacteriaceae</taxon>
        <taxon>Cyclobacterium</taxon>
    </lineage>
</organism>
<keyword evidence="1" id="KW-1133">Transmembrane helix</keyword>
<name>A0A1H7C5M8_9BACT</name>